<dbReference type="CDD" id="cd21407">
    <property type="entry name" value="1B_UPF1-like"/>
    <property type="match status" value="1"/>
</dbReference>
<dbReference type="Pfam" id="PF13087">
    <property type="entry name" value="AAA_12"/>
    <property type="match status" value="1"/>
</dbReference>
<dbReference type="GO" id="GO:0005694">
    <property type="term" value="C:chromosome"/>
    <property type="evidence" value="ECO:0007669"/>
    <property type="project" value="UniProtKB-ARBA"/>
</dbReference>
<keyword evidence="8" id="KW-0347">Helicase</keyword>
<sequence>MKRPQEMKCQYCEAAELLIECITCGKCFCNSRSASSISHIVFHLVKAKHKSIRINGDIKCRKCGEDNLFKLLENGGKIFCNGCSSGKMLVEERCLTIVKSPEVQGRRLTKQQMAEMEERNVSPLPHVKPRFEAKEYVEVFSSLIEAECRKEREIKESMRQENVFVRWEKMKYCYFYFQNGDSELKINVGDEIRLTHKSGLVLHGFVSGETFSEELKVEIETPGDYPRSGYTVEYLWRGVCYERMVWALKKLYSTYKREVDRNKRNRNKDDGKKLEDKGIDEGKDPDKKKSMYGVEGDVGVDRRKGVRAKKSLDEGPSIFEYILKGHKEGIGNFDHIFSSPNLPKLNASQEVAVRAALGRKVTLIQGPPGTGKTLVSSAIVYNLVRHYGGKVLVVAPSNTAVDQLTLKIHKTGLRVLRVMSRRREYGQSDVSFLSLHENLRELQEGRKRKDEDHSRYDSIYNDEVNESLKKQLLNQAEVITCTCVTSGQKMFNRFKFHCVLIDEAVQSTEPLSLIPLVYGCKKLVLVGDHKQLGPTILCKKVAQAGFKQSLFERLISIGVVPYMLSVQYRMDADLCEWPSEMFYNGELLTGGKNFCRFDLGIPVNFFYVCYGREEVSASGTSFVNQAEALYCESIIRHLFKCGVTESQIGVITPYEGQRSYILNRIFGAEPGNLEISNVDGFQGREKDFIIVSLVRSNLYQGIGFVGDKRRMNVTLTRAKHGLVIIGNPMTLMKHDMWGNLLSFYDRKGLVMEGPLHNLKRVIIKPPKLFDFKEISKSLMNQI</sequence>
<dbReference type="GO" id="GO:0008270">
    <property type="term" value="F:zinc ion binding"/>
    <property type="evidence" value="ECO:0007669"/>
    <property type="project" value="UniProtKB-UniRule"/>
</dbReference>
<dbReference type="GO" id="GO:0016787">
    <property type="term" value="F:hydrolase activity"/>
    <property type="evidence" value="ECO:0007669"/>
    <property type="project" value="UniProtKB-KW"/>
</dbReference>
<dbReference type="PROSITE" id="PS51192">
    <property type="entry name" value="HELICASE_ATP_BIND_1"/>
    <property type="match status" value="1"/>
</dbReference>
<evidence type="ECO:0000313" key="16">
    <source>
        <dbReference type="EMBL" id="AGE96133.1"/>
    </source>
</evidence>
<evidence type="ECO:0000256" key="12">
    <source>
        <dbReference type="PROSITE-ProRule" id="PRU01341"/>
    </source>
</evidence>
<keyword evidence="6 12" id="KW-0863">Zinc-finger</keyword>
<evidence type="ECO:0000256" key="6">
    <source>
        <dbReference type="ARBA" id="ARBA00022771"/>
    </source>
</evidence>
<comment type="catalytic activity">
    <reaction evidence="11">
        <text>ATP + H2O = ADP + phosphate + H(+)</text>
        <dbReference type="Rhea" id="RHEA:13065"/>
        <dbReference type="ChEBI" id="CHEBI:15377"/>
        <dbReference type="ChEBI" id="CHEBI:15378"/>
        <dbReference type="ChEBI" id="CHEBI:30616"/>
        <dbReference type="ChEBI" id="CHEBI:43474"/>
        <dbReference type="ChEBI" id="CHEBI:456216"/>
        <dbReference type="EC" id="3.6.4.12"/>
    </reaction>
    <physiologicalReaction direction="left-to-right" evidence="11">
        <dbReference type="Rhea" id="RHEA:13066"/>
    </physiologicalReaction>
</comment>
<accession>M1K563</accession>
<feature type="region of interest" description="Disordered" evidence="13">
    <location>
        <begin position="263"/>
        <end position="293"/>
    </location>
</feature>
<dbReference type="InterPro" id="IPR045055">
    <property type="entry name" value="DNA2/NAM7-like"/>
</dbReference>
<evidence type="ECO:0000256" key="11">
    <source>
        <dbReference type="ARBA" id="ARBA00048432"/>
    </source>
</evidence>
<comment type="caution">
    <text evidence="12">Lacks conserved residue(s) required for the propagation of feature annotation.</text>
</comment>
<evidence type="ECO:0000256" key="3">
    <source>
        <dbReference type="ARBA" id="ARBA00022490"/>
    </source>
</evidence>
<evidence type="ECO:0000259" key="14">
    <source>
        <dbReference type="PROSITE" id="PS51192"/>
    </source>
</evidence>
<dbReference type="VEuPathDB" id="MicrosporidiaDB:AEWD_101590"/>
<keyword evidence="10" id="KW-0067">ATP-binding</keyword>
<comment type="similarity">
    <text evidence="2">Belongs to the DNA2/NAM7 helicase family.</text>
</comment>
<dbReference type="VEuPathDB" id="MicrosporidiaDB:ECU10_1640"/>
<dbReference type="Pfam" id="PF00270">
    <property type="entry name" value="DEAD"/>
    <property type="match status" value="1"/>
</dbReference>
<dbReference type="PROSITE" id="PS51997">
    <property type="entry name" value="UPF1_CH_RICH"/>
    <property type="match status" value="1"/>
</dbReference>
<evidence type="ECO:0000256" key="7">
    <source>
        <dbReference type="ARBA" id="ARBA00022801"/>
    </source>
</evidence>
<comment type="subcellular location">
    <subcellularLocation>
        <location evidence="1">Cytoplasm</location>
    </subcellularLocation>
</comment>
<dbReference type="EMBL" id="KC513613">
    <property type="protein sequence ID" value="AGE96133.1"/>
    <property type="molecule type" value="Genomic_DNA"/>
</dbReference>
<dbReference type="InterPro" id="IPR047187">
    <property type="entry name" value="SF1_C_Upf1"/>
</dbReference>
<dbReference type="SUPFAM" id="SSF52540">
    <property type="entry name" value="P-loop containing nucleoside triphosphate hydrolases"/>
    <property type="match status" value="1"/>
</dbReference>
<dbReference type="SMART" id="SM00382">
    <property type="entry name" value="AAA"/>
    <property type="match status" value="1"/>
</dbReference>
<protein>
    <submittedName>
        <fullName evidence="16">mRNA decay control</fullName>
    </submittedName>
</protein>
<evidence type="ECO:0000256" key="10">
    <source>
        <dbReference type="ARBA" id="ARBA00022840"/>
    </source>
</evidence>
<evidence type="ECO:0000256" key="2">
    <source>
        <dbReference type="ARBA" id="ARBA00007913"/>
    </source>
</evidence>
<dbReference type="Gene3D" id="3.40.50.300">
    <property type="entry name" value="P-loop containing nucleotide triphosphate hydrolases"/>
    <property type="match status" value="2"/>
</dbReference>
<dbReference type="CDD" id="cd18808">
    <property type="entry name" value="SF1_C_Upf1"/>
    <property type="match status" value="1"/>
</dbReference>
<reference evidence="16" key="1">
    <citation type="journal article" date="2013" name="Eukaryot. Cell">
        <title>Extremely Reduced Levels of Heterozygosity in the Vertebrate Pathogen Encephalitozoon cuniculi.</title>
        <authorList>
            <person name="Selman M."/>
            <person name="Sak B."/>
            <person name="Kvac M."/>
            <person name="Farinelli L."/>
            <person name="Weiss L.M."/>
            <person name="Corradi N."/>
        </authorList>
    </citation>
    <scope>NUCLEOTIDE SEQUENCE</scope>
</reference>
<evidence type="ECO:0000256" key="1">
    <source>
        <dbReference type="ARBA" id="ARBA00004496"/>
    </source>
</evidence>
<feature type="region of interest" description="CC/SHH/C" evidence="12">
    <location>
        <begin position="21"/>
        <end position="49"/>
    </location>
</feature>
<evidence type="ECO:0000259" key="15">
    <source>
        <dbReference type="PROSITE" id="PS51997"/>
    </source>
</evidence>
<dbReference type="InterPro" id="IPR041679">
    <property type="entry name" value="DNA2/NAM7-like_C"/>
</dbReference>
<dbReference type="PANTHER" id="PTHR10887">
    <property type="entry name" value="DNA2/NAM7 HELICASE FAMILY"/>
    <property type="match status" value="1"/>
</dbReference>
<dbReference type="Pfam" id="PF09416">
    <property type="entry name" value="UPF1_Zn_bind"/>
    <property type="match status" value="1"/>
</dbReference>
<dbReference type="GO" id="GO:0003724">
    <property type="term" value="F:RNA helicase activity"/>
    <property type="evidence" value="ECO:0007669"/>
    <property type="project" value="InterPro"/>
</dbReference>
<keyword evidence="5" id="KW-0547">Nucleotide-binding</keyword>
<dbReference type="Pfam" id="PF13086">
    <property type="entry name" value="AAA_11"/>
    <property type="match status" value="1"/>
</dbReference>
<dbReference type="InterPro" id="IPR041677">
    <property type="entry name" value="DNA2/NAM7_AAA_11"/>
</dbReference>
<keyword evidence="3" id="KW-0963">Cytoplasm</keyword>
<evidence type="ECO:0000256" key="13">
    <source>
        <dbReference type="SAM" id="MobiDB-lite"/>
    </source>
</evidence>
<dbReference type="GO" id="GO:0005737">
    <property type="term" value="C:cytoplasm"/>
    <property type="evidence" value="ECO:0007669"/>
    <property type="project" value="UniProtKB-SubCell"/>
</dbReference>
<dbReference type="VEuPathDB" id="MicrosporidiaDB:AEWR_101590"/>
<name>M1K563_ENCCN</name>
<evidence type="ECO:0000256" key="9">
    <source>
        <dbReference type="ARBA" id="ARBA00022833"/>
    </source>
</evidence>
<dbReference type="InterPro" id="IPR011545">
    <property type="entry name" value="DEAD/DEAH_box_helicase_dom"/>
</dbReference>
<dbReference type="OMA" id="LEFNTHG"/>
<dbReference type="GO" id="GO:0005524">
    <property type="term" value="F:ATP binding"/>
    <property type="evidence" value="ECO:0007669"/>
    <property type="project" value="UniProtKB-KW"/>
</dbReference>
<dbReference type="CDD" id="cd18039">
    <property type="entry name" value="DEXXQc_UPF1"/>
    <property type="match status" value="1"/>
</dbReference>
<dbReference type="InterPro" id="IPR018999">
    <property type="entry name" value="UPF1_CH/ZBD"/>
</dbReference>
<evidence type="ECO:0000256" key="8">
    <source>
        <dbReference type="ARBA" id="ARBA00022806"/>
    </source>
</evidence>
<feature type="compositionally biased region" description="Basic and acidic residues" evidence="13">
    <location>
        <begin position="263"/>
        <end position="289"/>
    </location>
</feature>
<gene>
    <name evidence="16" type="ORF">ECU10_1640</name>
</gene>
<feature type="domain" description="Helicase ATP-binding" evidence="14">
    <location>
        <begin position="353"/>
        <end position="482"/>
    </location>
</feature>
<dbReference type="InterPro" id="IPR014001">
    <property type="entry name" value="Helicase_ATP-bd"/>
</dbReference>
<organism evidence="16">
    <name type="scientific">Encephalitozoon cuniculi</name>
    <name type="common">Microsporidian parasite</name>
    <dbReference type="NCBI Taxonomy" id="6035"/>
    <lineage>
        <taxon>Eukaryota</taxon>
        <taxon>Fungi</taxon>
        <taxon>Fungi incertae sedis</taxon>
        <taxon>Microsporidia</taxon>
        <taxon>Unikaryonidae</taxon>
        <taxon>Encephalitozoon</taxon>
    </lineage>
</organism>
<dbReference type="GO" id="GO:0003678">
    <property type="term" value="F:DNA helicase activity"/>
    <property type="evidence" value="ECO:0007669"/>
    <property type="project" value="UniProtKB-EC"/>
</dbReference>
<dbReference type="VEuPathDB" id="MicrosporidiaDB:AEWQ_101590"/>
<evidence type="ECO:0000256" key="5">
    <source>
        <dbReference type="ARBA" id="ARBA00022741"/>
    </source>
</evidence>
<feature type="domain" description="Upf1" evidence="15">
    <location>
        <begin position="1"/>
        <end position="123"/>
    </location>
</feature>
<dbReference type="InterPro" id="IPR003593">
    <property type="entry name" value="AAA+_ATPase"/>
</dbReference>
<dbReference type="InterPro" id="IPR040812">
    <property type="entry name" value="UPF1_1B_dom"/>
</dbReference>
<dbReference type="GO" id="GO:0000184">
    <property type="term" value="P:nuclear-transcribed mRNA catabolic process, nonsense-mediated decay"/>
    <property type="evidence" value="ECO:0007669"/>
    <property type="project" value="InterPro"/>
</dbReference>
<dbReference type="Gene3D" id="2.40.30.230">
    <property type="match status" value="1"/>
</dbReference>
<proteinExistence type="inferred from homology"/>
<dbReference type="SMART" id="SM00487">
    <property type="entry name" value="DEXDc"/>
    <property type="match status" value="1"/>
</dbReference>
<keyword evidence="9 12" id="KW-0862">Zinc</keyword>
<dbReference type="FunFam" id="3.40.50.300:FF:000326">
    <property type="entry name" value="P-loop containing nucleoside triphosphate hydrolase"/>
    <property type="match status" value="1"/>
</dbReference>
<evidence type="ECO:0000256" key="4">
    <source>
        <dbReference type="ARBA" id="ARBA00022723"/>
    </source>
</evidence>
<keyword evidence="4 12" id="KW-0479">Metal-binding</keyword>
<dbReference type="InterPro" id="IPR027417">
    <property type="entry name" value="P-loop_NTPase"/>
</dbReference>
<dbReference type="AlphaFoldDB" id="M1K563"/>
<dbReference type="PANTHER" id="PTHR10887:SF364">
    <property type="entry name" value="REGULATOR OF NONSENSE TRANSCRIPTS 1"/>
    <property type="match status" value="1"/>
</dbReference>
<dbReference type="GO" id="GO:0003723">
    <property type="term" value="F:RNA binding"/>
    <property type="evidence" value="ECO:0007669"/>
    <property type="project" value="InterPro"/>
</dbReference>
<dbReference type="VEuPathDB" id="MicrosporidiaDB:M970_101590"/>
<keyword evidence="7" id="KW-0378">Hydrolase</keyword>